<dbReference type="Proteomes" id="UP000295611">
    <property type="component" value="Unassembled WGS sequence"/>
</dbReference>
<gene>
    <name evidence="1" type="ORF">DFP86_104115</name>
</gene>
<evidence type="ECO:0000313" key="1">
    <source>
        <dbReference type="EMBL" id="TDR80617.1"/>
    </source>
</evidence>
<dbReference type="AlphaFoldDB" id="A0A4R7BAF4"/>
<dbReference type="Pfam" id="PF20112">
    <property type="entry name" value="DUF6502"/>
    <property type="match status" value="1"/>
</dbReference>
<evidence type="ECO:0000313" key="2">
    <source>
        <dbReference type="Proteomes" id="UP000295611"/>
    </source>
</evidence>
<reference evidence="1 2" key="1">
    <citation type="submission" date="2019-03" db="EMBL/GenBank/DDBJ databases">
        <title>Genomic Encyclopedia of Type Strains, Phase III (KMG-III): the genomes of soil and plant-associated and newly described type strains.</title>
        <authorList>
            <person name="Whitman W."/>
        </authorList>
    </citation>
    <scope>NUCLEOTIDE SEQUENCE [LARGE SCALE GENOMIC DNA]</scope>
    <source>
        <strain evidence="1 2">CECT 8976</strain>
    </source>
</reference>
<name>A0A4R7BAF4_9NEIS</name>
<accession>A0A4R7BAF4</accession>
<proteinExistence type="predicted"/>
<protein>
    <submittedName>
        <fullName evidence="1">Uncharacterized protein</fullName>
    </submittedName>
</protein>
<dbReference type="RefSeq" id="WP_166642171.1">
    <property type="nucleotide sequence ID" value="NZ_SNZP01000004.1"/>
</dbReference>
<keyword evidence="2" id="KW-1185">Reference proteome</keyword>
<sequence length="286" mass="32202">MNTPASPPPKMLQALRYLLEPLVRLLLDHGLAYPALAELLKRVYVDVAARDFALPGKVQTDSRLSVLTGVHRKDVKRLRETADAPLNLAKTSHVSVQAQLLAKWLGDSNYLDADSRPLPLPRLANHGGPSFEQMASEISKDVRARVFLDEWLRVDIVRLDQDDVVHLNVAALLQSPALEEKMDFFGRNIHDHLAAVVSNLEGQAAPYMDRCVFYHGLTEQQVQQLKQRAEHLSMDALLEINRIAREMVMQNQASTDPLAAQTPQRMHFGTYFYHADDSRSQENDPA</sequence>
<dbReference type="InterPro" id="IPR045445">
    <property type="entry name" value="DUF6502"/>
</dbReference>
<organism evidence="1 2">
    <name type="scientific">Paludibacterium purpuratum</name>
    <dbReference type="NCBI Taxonomy" id="1144873"/>
    <lineage>
        <taxon>Bacteria</taxon>
        <taxon>Pseudomonadati</taxon>
        <taxon>Pseudomonadota</taxon>
        <taxon>Betaproteobacteria</taxon>
        <taxon>Neisseriales</taxon>
        <taxon>Chromobacteriaceae</taxon>
        <taxon>Paludibacterium</taxon>
    </lineage>
</organism>
<dbReference type="EMBL" id="SNZP01000004">
    <property type="protein sequence ID" value="TDR80617.1"/>
    <property type="molecule type" value="Genomic_DNA"/>
</dbReference>
<comment type="caution">
    <text evidence="1">The sequence shown here is derived from an EMBL/GenBank/DDBJ whole genome shotgun (WGS) entry which is preliminary data.</text>
</comment>